<feature type="compositionally biased region" description="Low complexity" evidence="1">
    <location>
        <begin position="129"/>
        <end position="147"/>
    </location>
</feature>
<sequence length="518" mass="53595">MSAYNNNTTFNTNPNTTSTGLHNQQPGQLNENHGITATGLNNQHGFNSSGPQHQSGLSGAAQDIKNVGTNGITNNSLDHGHGTNGITNNTLDHGHGTNGITNNPLYQDHHKTGVPVTSHGVNANHHLNNNTHNTGTAFAGTNATLGAVGQPDTQSRTANHLGHTGQPKTHNEIDDLASSRPRDHSRSPGAAGVMGADEITKHTINKNHGGAGSHSITGQNSVASDARRSNDPYTTSTGSDLTGASALQSNTPGSHGHSNHHGVGAAAAGAGATALGAREHNKHNNHHTTGTGVPGSGYTGNTTGLGTQDNKHGPTSTAGTSGLDPRDNKHDITSNDHHRTGTGISGTTAHGAHGAHEHSKINKPGLPSDVNHSTTGTGVHDHETNNVKHVGGGISAVKGDHGASNHIKHDPNVNNNLNTKRNSIKDDLKLGGEEPGVHDSRGVRHAGVPLHEGLAPVHDYDREHLNDTNKTNDIKDTTDIKPSAGDKIKGNLEKIAGKITGNEEKIIKGENIAHGRAV</sequence>
<feature type="compositionally biased region" description="Polar residues" evidence="1">
    <location>
        <begin position="67"/>
        <end position="77"/>
    </location>
</feature>
<feature type="compositionally biased region" description="Polar residues" evidence="1">
    <location>
        <begin position="231"/>
        <end position="252"/>
    </location>
</feature>
<feature type="region of interest" description="Disordered" evidence="1">
    <location>
        <begin position="129"/>
        <end position="420"/>
    </location>
</feature>
<reference evidence="2" key="1">
    <citation type="submission" date="2021-01" db="EMBL/GenBank/DDBJ databases">
        <title>Metabolic potential, ecology and presence of endohyphal bacteria is reflected in genomic diversity of Mucoromycotina.</title>
        <authorList>
            <person name="Muszewska A."/>
            <person name="Okrasinska A."/>
            <person name="Steczkiewicz K."/>
            <person name="Drgas O."/>
            <person name="Orlowska M."/>
            <person name="Perlinska-Lenart U."/>
            <person name="Aleksandrzak-Piekarczyk T."/>
            <person name="Szatraj K."/>
            <person name="Zielenkiewicz U."/>
            <person name="Pilsyk S."/>
            <person name="Malc E."/>
            <person name="Mieczkowski P."/>
            <person name="Kruszewska J.S."/>
            <person name="Biernat P."/>
            <person name="Pawlowska J."/>
        </authorList>
    </citation>
    <scope>NUCLEOTIDE SEQUENCE</scope>
    <source>
        <strain evidence="2">WA0000018081</strain>
    </source>
</reference>
<evidence type="ECO:0000313" key="2">
    <source>
        <dbReference type="EMBL" id="KAG2230539.1"/>
    </source>
</evidence>
<feature type="region of interest" description="Disordered" evidence="1">
    <location>
        <begin position="1"/>
        <end position="59"/>
    </location>
</feature>
<evidence type="ECO:0000313" key="3">
    <source>
        <dbReference type="Proteomes" id="UP000613177"/>
    </source>
</evidence>
<gene>
    <name evidence="2" type="ORF">INT48_001191</name>
</gene>
<dbReference type="Proteomes" id="UP000613177">
    <property type="component" value="Unassembled WGS sequence"/>
</dbReference>
<proteinExistence type="predicted"/>
<protein>
    <submittedName>
        <fullName evidence="2">Uncharacterized protein</fullName>
    </submittedName>
</protein>
<feature type="compositionally biased region" description="Low complexity" evidence="1">
    <location>
        <begin position="253"/>
        <end position="276"/>
    </location>
</feature>
<feature type="compositionally biased region" description="Low complexity" evidence="1">
    <location>
        <begin position="1"/>
        <end position="19"/>
    </location>
</feature>
<feature type="compositionally biased region" description="Polar residues" evidence="1">
    <location>
        <begin position="214"/>
        <end position="223"/>
    </location>
</feature>
<feature type="compositionally biased region" description="Low complexity" evidence="1">
    <location>
        <begin position="341"/>
        <end position="352"/>
    </location>
</feature>
<name>A0A8H7SJE3_9FUNG</name>
<feature type="region of interest" description="Disordered" evidence="1">
    <location>
        <begin position="463"/>
        <end position="482"/>
    </location>
</feature>
<dbReference type="AlphaFoldDB" id="A0A8H7SJE3"/>
<feature type="compositionally biased region" description="Polar residues" evidence="1">
    <location>
        <begin position="299"/>
        <end position="320"/>
    </location>
</feature>
<evidence type="ECO:0000256" key="1">
    <source>
        <dbReference type="SAM" id="MobiDB-lite"/>
    </source>
</evidence>
<feature type="region of interest" description="Disordered" evidence="1">
    <location>
        <begin position="64"/>
        <end position="83"/>
    </location>
</feature>
<feature type="compositionally biased region" description="Basic and acidic residues" evidence="1">
    <location>
        <begin position="324"/>
        <end position="339"/>
    </location>
</feature>
<feature type="compositionally biased region" description="Basic and acidic residues" evidence="1">
    <location>
        <begin position="398"/>
        <end position="411"/>
    </location>
</feature>
<comment type="caution">
    <text evidence="2">The sequence shown here is derived from an EMBL/GenBank/DDBJ whole genome shotgun (WGS) entry which is preliminary data.</text>
</comment>
<feature type="compositionally biased region" description="Polar residues" evidence="1">
    <location>
        <begin position="20"/>
        <end position="57"/>
    </location>
</feature>
<dbReference type="EMBL" id="JAEPRE010000196">
    <property type="protein sequence ID" value="KAG2230539.1"/>
    <property type="molecule type" value="Genomic_DNA"/>
</dbReference>
<accession>A0A8H7SJE3</accession>
<keyword evidence="3" id="KW-1185">Reference proteome</keyword>
<organism evidence="2 3">
    <name type="scientific">Thamnidium elegans</name>
    <dbReference type="NCBI Taxonomy" id="101142"/>
    <lineage>
        <taxon>Eukaryota</taxon>
        <taxon>Fungi</taxon>
        <taxon>Fungi incertae sedis</taxon>
        <taxon>Mucoromycota</taxon>
        <taxon>Mucoromycotina</taxon>
        <taxon>Mucoromycetes</taxon>
        <taxon>Mucorales</taxon>
        <taxon>Mucorineae</taxon>
        <taxon>Mucoraceae</taxon>
        <taxon>Thamnidium</taxon>
    </lineage>
</organism>